<evidence type="ECO:0000256" key="9">
    <source>
        <dbReference type="ARBA" id="ARBA00022982"/>
    </source>
</evidence>
<keyword evidence="15" id="KW-0830">Ubiquinone</keyword>
<evidence type="ECO:0000256" key="6">
    <source>
        <dbReference type="ARBA" id="ARBA00022660"/>
    </source>
</evidence>
<evidence type="ECO:0000256" key="15">
    <source>
        <dbReference type="RuleBase" id="RU004430"/>
    </source>
</evidence>
<evidence type="ECO:0000256" key="10">
    <source>
        <dbReference type="ARBA" id="ARBA00022989"/>
    </source>
</evidence>
<geneLocation type="mitochondrion" evidence="17"/>
<dbReference type="EC" id="7.1.1.2" evidence="3 15"/>
<comment type="function">
    <text evidence="15">Core subunit of the mitochondrial membrane respiratory chain NADH dehydrogenase (Complex I) which catalyzes electron transfer from NADH through the respiratory chain, using ubiquinone as an electron acceptor. Essential for the catalytic activity and assembly of complex I.</text>
</comment>
<reference evidence="19" key="3">
    <citation type="journal article" date="2017" name="J. Hered.">
        <title>The complete phylogeny of pangolins: scaling up resources for the molecular tracing of the most trafficked mammals on Earth.</title>
        <authorList>
            <person name="Gaubert P."/>
            <person name="Antunes A."/>
            <person name="Meng H."/>
            <person name="Miao L."/>
            <person name="Peigne S."/>
            <person name="Justy F."/>
            <person name="Njiokou F."/>
            <person name="Dufour S."/>
            <person name="Danquah E."/>
            <person name="Alahakoon J."/>
            <person name="Verheyen E."/>
            <person name="Stanley W.T."/>
            <person name="O'Brien S.J."/>
            <person name="Johnson W.E."/>
            <person name="Luo S.J."/>
        </authorList>
    </citation>
    <scope>NUCLEOTIDE SEQUENCE</scope>
    <source>
        <strain evidence="19">T803</strain>
    </source>
</reference>
<dbReference type="Gene3D" id="1.20.120.1200">
    <property type="entry name" value="NADH-ubiquinone/plastoquinone oxidoreductase chain 6, subunit NuoJ"/>
    <property type="match status" value="1"/>
</dbReference>
<comment type="catalytic activity">
    <reaction evidence="14 15">
        <text>a ubiquinone + NADH + 5 H(+)(in) = a ubiquinol + NAD(+) + 4 H(+)(out)</text>
        <dbReference type="Rhea" id="RHEA:29091"/>
        <dbReference type="Rhea" id="RHEA-COMP:9565"/>
        <dbReference type="Rhea" id="RHEA-COMP:9566"/>
        <dbReference type="ChEBI" id="CHEBI:15378"/>
        <dbReference type="ChEBI" id="CHEBI:16389"/>
        <dbReference type="ChEBI" id="CHEBI:17976"/>
        <dbReference type="ChEBI" id="CHEBI:57540"/>
        <dbReference type="ChEBI" id="CHEBI:57945"/>
        <dbReference type="EC" id="7.1.1.2"/>
    </reaction>
</comment>
<evidence type="ECO:0000256" key="8">
    <source>
        <dbReference type="ARBA" id="ARBA00022967"/>
    </source>
</evidence>
<dbReference type="AlphaFoldDB" id="A0A0A0Y6S3"/>
<accession>A0A0A0Y6S3</accession>
<feature type="transmembrane region" description="Helical" evidence="15">
    <location>
        <begin position="82"/>
        <end position="108"/>
    </location>
</feature>
<dbReference type="RefSeq" id="YP_009110288.1">
    <property type="nucleotide sequence ID" value="NC_025769.1"/>
</dbReference>
<evidence type="ECO:0000256" key="14">
    <source>
        <dbReference type="ARBA" id="ARBA00049551"/>
    </source>
</evidence>
<keyword evidence="8 15" id="KW-1278">Translocase</keyword>
<proteinExistence type="inferred from homology"/>
<evidence type="ECO:0000256" key="4">
    <source>
        <dbReference type="ARBA" id="ARBA00021095"/>
    </source>
</evidence>
<organism evidence="17">
    <name type="scientific">Smutsia temminckii</name>
    <name type="common">ground pangolin</name>
    <dbReference type="NCBI Taxonomy" id="302418"/>
    <lineage>
        <taxon>Eukaryota</taxon>
        <taxon>Metazoa</taxon>
        <taxon>Chordata</taxon>
        <taxon>Craniata</taxon>
        <taxon>Vertebrata</taxon>
        <taxon>Euteleostomi</taxon>
        <taxon>Mammalia</taxon>
        <taxon>Eutheria</taxon>
        <taxon>Laurasiatheria</taxon>
        <taxon>Pholidota</taxon>
        <taxon>Manidae</taxon>
        <taxon>Smutsia</taxon>
    </lineage>
</organism>
<dbReference type="EMBL" id="MG196300">
    <property type="protein sequence ID" value="ATX68959.1"/>
    <property type="molecule type" value="Genomic_DNA"/>
</dbReference>
<evidence type="ECO:0000256" key="7">
    <source>
        <dbReference type="ARBA" id="ARBA00022692"/>
    </source>
</evidence>
<evidence type="ECO:0000256" key="1">
    <source>
        <dbReference type="ARBA" id="ARBA00004225"/>
    </source>
</evidence>
<reference evidence="17" key="1">
    <citation type="journal article" date="2014" name="Gene">
        <title>The complete mitochondrial genome of temminck's ground pangolin (Smutsia temminckii; Smuts, 1832) and phylogenetic position of the Pholidota (Weber, 1904).</title>
        <authorList>
            <person name="Du Toit Z."/>
            <person name="Grobler J.P."/>
            <person name="Kotze A."/>
            <person name="Jansen R."/>
            <person name="Brettschneider H."/>
            <person name="Dalton D.L."/>
        </authorList>
    </citation>
    <scope>NUCLEOTIDE SEQUENCE</scope>
</reference>
<dbReference type="InterPro" id="IPR001457">
    <property type="entry name" value="NADH_UbQ/plastoQ_OxRdtase_su6"/>
</dbReference>
<dbReference type="PANTHER" id="PTHR11435:SF1">
    <property type="entry name" value="NADH-UBIQUINONE OXIDOREDUCTASE CHAIN 6"/>
    <property type="match status" value="1"/>
</dbReference>
<evidence type="ECO:0000313" key="18">
    <source>
        <dbReference type="EMBL" id="AJL34371.1"/>
    </source>
</evidence>
<evidence type="ECO:0000256" key="16">
    <source>
        <dbReference type="SAM" id="SignalP"/>
    </source>
</evidence>
<evidence type="ECO:0000256" key="13">
    <source>
        <dbReference type="ARBA" id="ARBA00023136"/>
    </source>
</evidence>
<evidence type="ECO:0000256" key="12">
    <source>
        <dbReference type="ARBA" id="ARBA00023128"/>
    </source>
</evidence>
<sequence>MAMYVVFVLSVVFVISFLGVSSKPSPIYGGFSLIVAGGVGCGIVVCSGGSFLGLMVFLIYLGGMLVVFGYTSAMAIEEYPEAWVSNVVVLGMFVIGSAMELVLVYFMIKGEEMGVVLDFSSKGDWMVYDTGGLGILSGDIMGVSALYSYGVWFIVVTGWSLLMCVIIVMEITRGN</sequence>
<feature type="signal peptide" evidence="16">
    <location>
        <begin position="1"/>
        <end position="22"/>
    </location>
</feature>
<keyword evidence="5 15" id="KW-0813">Transport</keyword>
<dbReference type="EMBL" id="KP306516">
    <property type="protein sequence ID" value="AJL34371.1"/>
    <property type="molecule type" value="Genomic_DNA"/>
</dbReference>
<dbReference type="PANTHER" id="PTHR11435">
    <property type="entry name" value="NADH UBIQUINONE OXIDOREDUCTASE SUBUNIT ND6"/>
    <property type="match status" value="1"/>
</dbReference>
<name>A0A0A0Y6S3_9EUTH</name>
<evidence type="ECO:0000256" key="2">
    <source>
        <dbReference type="ARBA" id="ARBA00005698"/>
    </source>
</evidence>
<keyword evidence="12 15" id="KW-0496">Mitochondrion</keyword>
<keyword evidence="7 15" id="KW-0812">Transmembrane</keyword>
<dbReference type="GO" id="GO:0008137">
    <property type="term" value="F:NADH dehydrogenase (ubiquinone) activity"/>
    <property type="evidence" value="ECO:0007669"/>
    <property type="project" value="UniProtKB-UniRule"/>
</dbReference>
<keyword evidence="11 15" id="KW-0520">NAD</keyword>
<evidence type="ECO:0000313" key="19">
    <source>
        <dbReference type="EMBL" id="ATX68959.1"/>
    </source>
</evidence>
<protein>
    <recommendedName>
        <fullName evidence="4 15">NADH-ubiquinone oxidoreductase chain 6</fullName>
        <ecNumber evidence="3 15">7.1.1.2</ecNumber>
    </recommendedName>
</protein>
<dbReference type="GO" id="GO:0031966">
    <property type="term" value="C:mitochondrial membrane"/>
    <property type="evidence" value="ECO:0007669"/>
    <property type="project" value="UniProtKB-SubCell"/>
</dbReference>
<feature type="transmembrane region" description="Helical" evidence="15">
    <location>
        <begin position="32"/>
        <end position="61"/>
    </location>
</feature>
<dbReference type="EMBL" id="KP125951">
    <property type="protein sequence ID" value="AIX03661.1"/>
    <property type="molecule type" value="Genomic_DNA"/>
</dbReference>
<gene>
    <name evidence="17" type="primary">ND6</name>
</gene>
<dbReference type="InterPro" id="IPR050269">
    <property type="entry name" value="ComplexI_Subunit6"/>
</dbReference>
<keyword evidence="9 15" id="KW-0249">Electron transport</keyword>
<reference evidence="18" key="2">
    <citation type="journal article" date="2015" name="C. R. Biol.">
        <title>Comparison of mitochondrial genome sequences of pangolins (Mammalia, Pholidota).</title>
        <authorList>
            <person name="Hassanin A."/>
            <person name="Hugot J.P."/>
            <person name="van Vuuren B.J."/>
        </authorList>
    </citation>
    <scope>NUCLEOTIDE SEQUENCE</scope>
    <source>
        <strain evidence="18">T371</strain>
    </source>
</reference>
<dbReference type="Pfam" id="PF00499">
    <property type="entry name" value="Oxidored_q3"/>
    <property type="match status" value="1"/>
</dbReference>
<evidence type="ECO:0000256" key="5">
    <source>
        <dbReference type="ARBA" id="ARBA00022448"/>
    </source>
</evidence>
<keyword evidence="6 15" id="KW-0679">Respiratory chain</keyword>
<feature type="transmembrane region" description="Helical" evidence="15">
    <location>
        <begin position="146"/>
        <end position="169"/>
    </location>
</feature>
<comment type="similarity">
    <text evidence="2 15">Belongs to the complex I subunit 6 family.</text>
</comment>
<dbReference type="InterPro" id="IPR042106">
    <property type="entry name" value="Nuo/plastoQ_OxRdtase_6_NuoJ"/>
</dbReference>
<keyword evidence="13 15" id="KW-0472">Membrane</keyword>
<evidence type="ECO:0000256" key="11">
    <source>
        <dbReference type="ARBA" id="ARBA00023027"/>
    </source>
</evidence>
<evidence type="ECO:0000313" key="17">
    <source>
        <dbReference type="EMBL" id="AIX03661.1"/>
    </source>
</evidence>
<feature type="chain" id="PRO_5007385837" description="NADH-ubiquinone oxidoreductase chain 6" evidence="16">
    <location>
        <begin position="23"/>
        <end position="175"/>
    </location>
</feature>
<comment type="subcellular location">
    <subcellularLocation>
        <location evidence="1 15">Mitochondrion membrane</location>
        <topology evidence="1 15">Multi-pass membrane protein</topology>
    </subcellularLocation>
</comment>
<keyword evidence="10 15" id="KW-1133">Transmembrane helix</keyword>
<evidence type="ECO:0000256" key="3">
    <source>
        <dbReference type="ARBA" id="ARBA00012944"/>
    </source>
</evidence>
<keyword evidence="16" id="KW-0732">Signal</keyword>
<dbReference type="GeneID" id="22283529"/>
<dbReference type="CTD" id="4541"/>